<dbReference type="Proteomes" id="UP001497392">
    <property type="component" value="Unassembled WGS sequence"/>
</dbReference>
<keyword evidence="2" id="KW-0812">Transmembrane</keyword>
<evidence type="ECO:0000313" key="4">
    <source>
        <dbReference type="Proteomes" id="UP001497392"/>
    </source>
</evidence>
<keyword evidence="4" id="KW-1185">Reference proteome</keyword>
<organism evidence="3 4">
    <name type="scientific">Coccomyxa viridis</name>
    <dbReference type="NCBI Taxonomy" id="1274662"/>
    <lineage>
        <taxon>Eukaryota</taxon>
        <taxon>Viridiplantae</taxon>
        <taxon>Chlorophyta</taxon>
        <taxon>core chlorophytes</taxon>
        <taxon>Trebouxiophyceae</taxon>
        <taxon>Trebouxiophyceae incertae sedis</taxon>
        <taxon>Coccomyxaceae</taxon>
        <taxon>Coccomyxa</taxon>
    </lineage>
</organism>
<keyword evidence="2" id="KW-0472">Membrane</keyword>
<gene>
    <name evidence="3" type="primary">g13556</name>
    <name evidence="3" type="ORF">VP750_LOCUS12004</name>
</gene>
<evidence type="ECO:0000256" key="1">
    <source>
        <dbReference type="SAM" id="MobiDB-lite"/>
    </source>
</evidence>
<protein>
    <submittedName>
        <fullName evidence="3">G13556 protein</fullName>
    </submittedName>
</protein>
<sequence length="279" mass="30162">MSSTITVPHLQARPRLSPGLLLAKTCRRREAIPFRCVAKANAVVPARFVGCTADGYDRKRTATIRQAVQTEKGSIADFGEEAYRLGLAPDEATRSLRFTEVRDGNDIRVVVSAVEEGSKAQEAGVRPGQRLLTVSDPINVGEDLEIVPGTKVKKVYDTIQLSRASEVSFQLSQSSVEDNPGFDVAKAQEGINLPQTGGSGQGSNVPSTQSARPMGGKSEMEQKYAKRMVMRDEYMNKEPSSDKGFFGLIFAMLIVPAIVILGIAFGSGYMDTISSKVTQ</sequence>
<accession>A0ABP1GK66</accession>
<evidence type="ECO:0000313" key="3">
    <source>
        <dbReference type="EMBL" id="CAL5230098.1"/>
    </source>
</evidence>
<dbReference type="EMBL" id="CAXHTA020000021">
    <property type="protein sequence ID" value="CAL5230098.1"/>
    <property type="molecule type" value="Genomic_DNA"/>
</dbReference>
<dbReference type="Gene3D" id="2.30.42.10">
    <property type="match status" value="1"/>
</dbReference>
<feature type="region of interest" description="Disordered" evidence="1">
    <location>
        <begin position="191"/>
        <end position="220"/>
    </location>
</feature>
<reference evidence="3 4" key="1">
    <citation type="submission" date="2024-06" db="EMBL/GenBank/DDBJ databases">
        <authorList>
            <person name="Kraege A."/>
            <person name="Thomma B."/>
        </authorList>
    </citation>
    <scope>NUCLEOTIDE SEQUENCE [LARGE SCALE GENOMIC DNA]</scope>
</reference>
<name>A0ABP1GK66_9CHLO</name>
<keyword evidence="2" id="KW-1133">Transmembrane helix</keyword>
<feature type="transmembrane region" description="Helical" evidence="2">
    <location>
        <begin position="245"/>
        <end position="266"/>
    </location>
</feature>
<dbReference type="InterPro" id="IPR036034">
    <property type="entry name" value="PDZ_sf"/>
</dbReference>
<dbReference type="SUPFAM" id="SSF50156">
    <property type="entry name" value="PDZ domain-like"/>
    <property type="match status" value="1"/>
</dbReference>
<proteinExistence type="predicted"/>
<comment type="caution">
    <text evidence="3">The sequence shown here is derived from an EMBL/GenBank/DDBJ whole genome shotgun (WGS) entry which is preliminary data.</text>
</comment>
<evidence type="ECO:0000256" key="2">
    <source>
        <dbReference type="SAM" id="Phobius"/>
    </source>
</evidence>
<feature type="compositionally biased region" description="Polar residues" evidence="1">
    <location>
        <begin position="202"/>
        <end position="211"/>
    </location>
</feature>